<feature type="domain" description="NADH:quinone oxidoreductase/Mrp antiporter transmembrane" evidence="7">
    <location>
        <begin position="170"/>
        <end position="230"/>
    </location>
</feature>
<sequence length="742" mass="80091">MDGSLVEFFRTAPIPPEVFSPSLGLIILLPLLGAFVCGVFGKWLGRANVHLVACSAIAGAFVLSLLAFWATSDAAGGRVVSMVNPFGLERDTIRYAIAHDYGTWFAAGDFRVNFGLLVDHLSGILLLIITGVGFLIHLYSTSYMEHDDGYWRFFAYLNLFVAAMLTLVMADNLVLLFVGWEGVGMASYLLIGFWYTDSAKAWAGRKAFVTNRIGDFAFLIATFLLILTVGAFNRQADARDYNAAGSSRARYEQGISQRGPVTFKGLEKMALALPEGTGGAVSLATPIESGPLAGYTFGGVMTAALLLFLLGAAGKSAQLPLYVWLPDAMAGPTPVSALIHAATMVTAGVYLFCRMSSLLVLSPTAMATIAIVGALTSLLAALIAFAQDDIKKVLAYSTVSQLGIMFMGVGMGVFWAAAMHLMTHAFFKACLFLGAGSVMHGNGDETDIKKLGGLWKEMKWTHATFLISTLAITGIFPFMSGFFSKDAIFHGVHHNHLHGLEWVSTFVYVMGLLITASTAFYMSRVYLLTFTGKRSKEAKLAHAHESAWHMTLPLVILAFLAFVTFVYALPLMPRTGGGMQPVFENFLSPVLRPAEAVARAAETVHLDTSTPAVGDYFFAWLVALSGGAAAAFAYLKFFPSRVGQPVPAFARAVRRTAVNKFYVDELYEFIIIRPVKFTAFILFRVVDALVIDTVLVRGTAYVTEKVGLGLRRLQTGDAQAYAAIMALAILGGAVYALLQVLS</sequence>
<dbReference type="EC" id="1.6.5.3" evidence="9"/>
<dbReference type="PANTHER" id="PTHR42829">
    <property type="entry name" value="NADH-UBIQUINONE OXIDOREDUCTASE CHAIN 5"/>
    <property type="match status" value="1"/>
</dbReference>
<dbReference type="NCBIfam" id="NF005141">
    <property type="entry name" value="PRK06590.1"/>
    <property type="match status" value="1"/>
</dbReference>
<evidence type="ECO:0000256" key="6">
    <source>
        <dbReference type="SAM" id="Phobius"/>
    </source>
</evidence>
<feature type="transmembrane region" description="Helical" evidence="6">
    <location>
        <begin position="174"/>
        <end position="195"/>
    </location>
</feature>
<dbReference type="Pfam" id="PF00361">
    <property type="entry name" value="Proton_antipo_M"/>
    <property type="match status" value="2"/>
</dbReference>
<dbReference type="NCBIfam" id="TIGR01974">
    <property type="entry name" value="NDH_I_L"/>
    <property type="match status" value="1"/>
</dbReference>
<keyword evidence="2 5" id="KW-0812">Transmembrane</keyword>
<gene>
    <name evidence="9" type="ORF">D7X32_24070</name>
</gene>
<feature type="transmembrane region" description="Helical" evidence="6">
    <location>
        <begin position="547"/>
        <end position="569"/>
    </location>
</feature>
<dbReference type="EMBL" id="RAWE01000096">
    <property type="protein sequence ID" value="RKH00275.1"/>
    <property type="molecule type" value="Genomic_DNA"/>
</dbReference>
<feature type="domain" description="NADH:quinone oxidoreductase/Mrp antiporter transmembrane" evidence="7">
    <location>
        <begin position="301"/>
        <end position="498"/>
    </location>
</feature>
<dbReference type="AlphaFoldDB" id="A0A3A8K7F5"/>
<dbReference type="GO" id="GO:0003954">
    <property type="term" value="F:NADH dehydrogenase activity"/>
    <property type="evidence" value="ECO:0007669"/>
    <property type="project" value="TreeGrafter"/>
</dbReference>
<feature type="transmembrane region" description="Helical" evidence="6">
    <location>
        <begin position="720"/>
        <end position="738"/>
    </location>
</feature>
<keyword evidence="9" id="KW-0560">Oxidoreductase</keyword>
<keyword evidence="4 6" id="KW-0472">Membrane</keyword>
<evidence type="ECO:0000259" key="7">
    <source>
        <dbReference type="Pfam" id="PF00361"/>
    </source>
</evidence>
<evidence type="ECO:0000313" key="10">
    <source>
        <dbReference type="Proteomes" id="UP000268313"/>
    </source>
</evidence>
<dbReference type="PRINTS" id="PR01435">
    <property type="entry name" value="NPOXDRDTASE5"/>
</dbReference>
<feature type="transmembrane region" description="Helical" evidence="6">
    <location>
        <begin position="51"/>
        <end position="70"/>
    </location>
</feature>
<feature type="transmembrane region" description="Helical" evidence="6">
    <location>
        <begin position="335"/>
        <end position="352"/>
    </location>
</feature>
<evidence type="ECO:0000256" key="1">
    <source>
        <dbReference type="ARBA" id="ARBA00004127"/>
    </source>
</evidence>
<proteinExistence type="predicted"/>
<dbReference type="GO" id="GO:0008137">
    <property type="term" value="F:NADH dehydrogenase (ubiquinone) activity"/>
    <property type="evidence" value="ECO:0007669"/>
    <property type="project" value="InterPro"/>
</dbReference>
<keyword evidence="10" id="KW-1185">Reference proteome</keyword>
<dbReference type="GO" id="GO:0042773">
    <property type="term" value="P:ATP synthesis coupled electron transport"/>
    <property type="evidence" value="ECO:0007669"/>
    <property type="project" value="InterPro"/>
</dbReference>
<feature type="transmembrane region" description="Helical" evidence="6">
    <location>
        <begin position="460"/>
        <end position="483"/>
    </location>
</feature>
<evidence type="ECO:0000256" key="3">
    <source>
        <dbReference type="ARBA" id="ARBA00022989"/>
    </source>
</evidence>
<feature type="transmembrane region" description="Helical" evidence="6">
    <location>
        <begin position="292"/>
        <end position="314"/>
    </location>
</feature>
<feature type="transmembrane region" description="Helical" evidence="6">
    <location>
        <begin position="421"/>
        <end position="439"/>
    </location>
</feature>
<dbReference type="PANTHER" id="PTHR42829:SF2">
    <property type="entry name" value="NADH-UBIQUINONE OXIDOREDUCTASE CHAIN 5"/>
    <property type="match status" value="1"/>
</dbReference>
<feature type="domain" description="NADH-Ubiquinone oxidoreductase (complex I) chain 5 N-terminal" evidence="8">
    <location>
        <begin position="104"/>
        <end position="154"/>
    </location>
</feature>
<evidence type="ECO:0000256" key="5">
    <source>
        <dbReference type="RuleBase" id="RU000320"/>
    </source>
</evidence>
<dbReference type="InterPro" id="IPR001750">
    <property type="entry name" value="ND/Mrp_TM"/>
</dbReference>
<dbReference type="GO" id="GO:0016020">
    <property type="term" value="C:membrane"/>
    <property type="evidence" value="ECO:0007669"/>
    <property type="project" value="UniProtKB-SubCell"/>
</dbReference>
<evidence type="ECO:0000259" key="8">
    <source>
        <dbReference type="Pfam" id="PF00662"/>
    </source>
</evidence>
<dbReference type="RefSeq" id="WP_120604915.1">
    <property type="nucleotide sequence ID" value="NZ_JABFJX010000060.1"/>
</dbReference>
<dbReference type="InterPro" id="IPR001516">
    <property type="entry name" value="Proton_antipo_N"/>
</dbReference>
<feature type="transmembrane region" description="Helical" evidence="6">
    <location>
        <begin position="503"/>
        <end position="527"/>
    </location>
</feature>
<dbReference type="Proteomes" id="UP000268313">
    <property type="component" value="Unassembled WGS sequence"/>
</dbReference>
<dbReference type="Pfam" id="PF00662">
    <property type="entry name" value="Proton_antipo_N"/>
    <property type="match status" value="1"/>
</dbReference>
<dbReference type="InterPro" id="IPR018393">
    <property type="entry name" value="NADHpl_OxRdtase_5_subgr"/>
</dbReference>
<feature type="transmembrane region" description="Helical" evidence="6">
    <location>
        <begin position="616"/>
        <end position="635"/>
    </location>
</feature>
<dbReference type="PRINTS" id="PR01434">
    <property type="entry name" value="NADHDHGNASE5"/>
</dbReference>
<accession>A0A3A8K7F5</accession>
<evidence type="ECO:0000256" key="2">
    <source>
        <dbReference type="ARBA" id="ARBA00022692"/>
    </source>
</evidence>
<reference evidence="10" key="1">
    <citation type="submission" date="2018-09" db="EMBL/GenBank/DDBJ databases">
        <authorList>
            <person name="Livingstone P.G."/>
            <person name="Whitworth D.E."/>
        </authorList>
    </citation>
    <scope>NUCLEOTIDE SEQUENCE [LARGE SCALE GENOMIC DNA]</scope>
    <source>
        <strain evidence="10">CA043D</strain>
    </source>
</reference>
<comment type="subcellular location">
    <subcellularLocation>
        <location evidence="1">Endomembrane system</location>
        <topology evidence="1">Multi-pass membrane protein</topology>
    </subcellularLocation>
    <subcellularLocation>
        <location evidence="5">Membrane</location>
        <topology evidence="5">Multi-pass membrane protein</topology>
    </subcellularLocation>
</comment>
<keyword evidence="3 6" id="KW-1133">Transmembrane helix</keyword>
<evidence type="ECO:0000256" key="4">
    <source>
        <dbReference type="ARBA" id="ARBA00023136"/>
    </source>
</evidence>
<comment type="caution">
    <text evidence="9">The sequence shown here is derived from an EMBL/GenBank/DDBJ whole genome shotgun (WGS) entry which is preliminary data.</text>
</comment>
<dbReference type="GO" id="GO:0012505">
    <property type="term" value="C:endomembrane system"/>
    <property type="evidence" value="ECO:0007669"/>
    <property type="project" value="UniProtKB-SubCell"/>
</dbReference>
<dbReference type="OrthoDB" id="9805769at2"/>
<feature type="transmembrane region" description="Helical" evidence="6">
    <location>
        <begin position="120"/>
        <end position="138"/>
    </location>
</feature>
<feature type="transmembrane region" description="Helical" evidence="6">
    <location>
        <begin position="364"/>
        <end position="386"/>
    </location>
</feature>
<dbReference type="GO" id="GO:0015990">
    <property type="term" value="P:electron transport coupled proton transport"/>
    <property type="evidence" value="ECO:0007669"/>
    <property type="project" value="TreeGrafter"/>
</dbReference>
<name>A0A3A8K7F5_9BACT</name>
<protein>
    <submittedName>
        <fullName evidence="9">NADH-quinone oxidoreductase subunit L</fullName>
        <ecNumber evidence="9">1.6.5.3</ecNumber>
    </submittedName>
</protein>
<dbReference type="InterPro" id="IPR003945">
    <property type="entry name" value="NU5C-like"/>
</dbReference>
<evidence type="ECO:0000313" key="9">
    <source>
        <dbReference type="EMBL" id="RKH00275.1"/>
    </source>
</evidence>
<feature type="transmembrane region" description="Helical" evidence="6">
    <location>
        <begin position="23"/>
        <end position="44"/>
    </location>
</feature>
<feature type="transmembrane region" description="Helical" evidence="6">
    <location>
        <begin position="150"/>
        <end position="168"/>
    </location>
</feature>
<feature type="transmembrane region" description="Helical" evidence="6">
    <location>
        <begin position="216"/>
        <end position="232"/>
    </location>
</feature>
<feature type="transmembrane region" description="Helical" evidence="6">
    <location>
        <begin position="393"/>
        <end position="415"/>
    </location>
</feature>
<dbReference type="Gene3D" id="1.20.5.2700">
    <property type="match status" value="1"/>
</dbReference>
<organism evidence="9 10">
    <name type="scientific">Corallococcus carmarthensis</name>
    <dbReference type="NCBI Taxonomy" id="2316728"/>
    <lineage>
        <taxon>Bacteria</taxon>
        <taxon>Pseudomonadati</taxon>
        <taxon>Myxococcota</taxon>
        <taxon>Myxococcia</taxon>
        <taxon>Myxococcales</taxon>
        <taxon>Cystobacterineae</taxon>
        <taxon>Myxococcaceae</taxon>
        <taxon>Corallococcus</taxon>
    </lineage>
</organism>